<feature type="transmembrane region" description="Helical" evidence="1">
    <location>
        <begin position="216"/>
        <end position="236"/>
    </location>
</feature>
<feature type="transmembrane region" description="Helical" evidence="1">
    <location>
        <begin position="186"/>
        <end position="204"/>
    </location>
</feature>
<feature type="transmembrane region" description="Helical" evidence="1">
    <location>
        <begin position="154"/>
        <end position="174"/>
    </location>
</feature>
<protein>
    <submittedName>
        <fullName evidence="3">Transporter</fullName>
    </submittedName>
</protein>
<feature type="transmembrane region" description="Helical" evidence="1">
    <location>
        <begin position="112"/>
        <end position="134"/>
    </location>
</feature>
<proteinExistence type="predicted"/>
<dbReference type="Proteomes" id="UP000031937">
    <property type="component" value="Unassembled WGS sequence"/>
</dbReference>
<organism evidence="3 5">
    <name type="scientific">Sanguibacteroides justesenii</name>
    <dbReference type="NCBI Taxonomy" id="1547597"/>
    <lineage>
        <taxon>Bacteria</taxon>
        <taxon>Pseudomonadati</taxon>
        <taxon>Bacteroidota</taxon>
        <taxon>Bacteroidia</taxon>
        <taxon>Bacteroidales</taxon>
        <taxon>Porphyromonadaceae</taxon>
        <taxon>Sanguibacteroides</taxon>
    </lineage>
</organism>
<feature type="transmembrane region" description="Helical" evidence="1">
    <location>
        <begin position="7"/>
        <end position="23"/>
    </location>
</feature>
<keyword evidence="1" id="KW-1133">Transmembrane helix</keyword>
<evidence type="ECO:0000313" key="4">
    <source>
        <dbReference type="Proteomes" id="UP000031937"/>
    </source>
</evidence>
<gene>
    <name evidence="3" type="ORF">BA92_08200</name>
    <name evidence="2" type="ORF">IE90_13805</name>
</gene>
<sequence>MLQRLKIWMMPLAMLIGGVFYPFFSKLAAMTPCLIFCMLLITYCRLAFRDMTFSRLHFRLLGVQVVGSFVVYVLIVPFDPLLAEGMMICVLAPTAVAATVITGMLGGSVACLAAYTLISNLCVACISPFVFSFIGTHQDVPFWDSFCTICRQVVPLLILPLAGAWVLERFIPLVHRKLKRYQSVSFYLWSLGLTIVTGKTVSFIVEQSDVNLWEEIRIGLAAFVLCCLQFILGRYFGKRYGEVIAGGQGLGQKNTILAIWMAQVYLSPLSSIGPAAYVLWQNGINSYQLWKKRKDEMKYRV</sequence>
<keyword evidence="1" id="KW-0472">Membrane</keyword>
<feature type="transmembrane region" description="Helical" evidence="1">
    <location>
        <begin position="29"/>
        <end position="48"/>
    </location>
</feature>
<feature type="transmembrane region" description="Helical" evidence="1">
    <location>
        <begin position="257"/>
        <end position="280"/>
    </location>
</feature>
<dbReference type="EMBL" id="JPIU01000038">
    <property type="protein sequence ID" value="KIO44984.1"/>
    <property type="molecule type" value="Genomic_DNA"/>
</dbReference>
<accession>A0A0C3RH62</accession>
<feature type="transmembrane region" description="Helical" evidence="1">
    <location>
        <begin position="60"/>
        <end position="79"/>
    </location>
</feature>
<dbReference type="OrthoDB" id="9809647at2"/>
<keyword evidence="5" id="KW-1185">Reference proteome</keyword>
<evidence type="ECO:0000313" key="5">
    <source>
        <dbReference type="Proteomes" id="UP000031980"/>
    </source>
</evidence>
<dbReference type="EMBL" id="JPIT01000032">
    <property type="protein sequence ID" value="KIO43271.1"/>
    <property type="molecule type" value="Genomic_DNA"/>
</dbReference>
<dbReference type="RefSeq" id="WP_041504377.1">
    <property type="nucleotide sequence ID" value="NZ_JPIT01000032.1"/>
</dbReference>
<evidence type="ECO:0000256" key="1">
    <source>
        <dbReference type="SAM" id="Phobius"/>
    </source>
</evidence>
<comment type="caution">
    <text evidence="3">The sequence shown here is derived from an EMBL/GenBank/DDBJ whole genome shotgun (WGS) entry which is preliminary data.</text>
</comment>
<keyword evidence="1" id="KW-0812">Transmembrane</keyword>
<name>A0A0C3RH62_9PORP</name>
<dbReference type="Gene3D" id="1.20.1530.20">
    <property type="match status" value="1"/>
</dbReference>
<dbReference type="InterPro" id="IPR038770">
    <property type="entry name" value="Na+/solute_symporter_sf"/>
</dbReference>
<evidence type="ECO:0000313" key="2">
    <source>
        <dbReference type="EMBL" id="KIO43271.1"/>
    </source>
</evidence>
<evidence type="ECO:0000313" key="3">
    <source>
        <dbReference type="EMBL" id="KIO44984.1"/>
    </source>
</evidence>
<reference evidence="3 5" key="1">
    <citation type="submission" date="2014-07" db="EMBL/GenBank/DDBJ databases">
        <title>Porphyromonadaceae bacterium OUH 308042 = ATCC BAA-2681 = DSM 28342 draft genome.</title>
        <authorList>
            <person name="Sydenham T.V."/>
            <person name="Hasman H."/>
            <person name="Justensen U.S."/>
        </authorList>
    </citation>
    <scope>NUCLEOTIDE SEQUENCE [LARGE SCALE GENOMIC DNA]</scope>
    <source>
        <strain evidence="3 5">OUH 308042</strain>
    </source>
</reference>
<reference evidence="2 4" key="2">
    <citation type="submission" date="2014-07" db="EMBL/GenBank/DDBJ databases">
        <title>Porphyromonadaceae bacterium OUH 334697 = ATCC BAA-2682 = DSM 28341 draft genome.</title>
        <authorList>
            <person name="Sydenham T.V."/>
            <person name="Hasman H."/>
            <person name="Justesen U.S."/>
        </authorList>
    </citation>
    <scope>NUCLEOTIDE SEQUENCE [LARGE SCALE GENOMIC DNA]</scope>
    <source>
        <strain evidence="2 4">OUH 334697</strain>
    </source>
</reference>
<feature type="transmembrane region" description="Helical" evidence="1">
    <location>
        <begin position="85"/>
        <end position="105"/>
    </location>
</feature>
<dbReference type="AlphaFoldDB" id="A0A0C3RH62"/>
<dbReference type="Proteomes" id="UP000031980">
    <property type="component" value="Unassembled WGS sequence"/>
</dbReference>